<evidence type="ECO:0000259" key="7">
    <source>
        <dbReference type="PROSITE" id="PS51296"/>
    </source>
</evidence>
<evidence type="ECO:0000256" key="3">
    <source>
        <dbReference type="ARBA" id="ARBA00023004"/>
    </source>
</evidence>
<dbReference type="PROSITE" id="PS51296">
    <property type="entry name" value="RIESKE"/>
    <property type="match status" value="1"/>
</dbReference>
<dbReference type="Gene3D" id="2.102.10.10">
    <property type="entry name" value="Rieske [2Fe-2S] iron-sulphur domain"/>
    <property type="match status" value="1"/>
</dbReference>
<dbReference type="RefSeq" id="WP_177219414.1">
    <property type="nucleotide sequence ID" value="NZ_FOXH01000008.1"/>
</dbReference>
<protein>
    <submittedName>
        <fullName evidence="8">Cytochrome b6-f complex iron-sulfur subunit</fullName>
    </submittedName>
</protein>
<name>A0A1I5UU94_9BACT</name>
<dbReference type="PRINTS" id="PR00162">
    <property type="entry name" value="RIESKE"/>
</dbReference>
<dbReference type="GO" id="GO:0051537">
    <property type="term" value="F:2 iron, 2 sulfur cluster binding"/>
    <property type="evidence" value="ECO:0007669"/>
    <property type="project" value="UniProtKB-KW"/>
</dbReference>
<evidence type="ECO:0000313" key="8">
    <source>
        <dbReference type="EMBL" id="SFP98884.1"/>
    </source>
</evidence>
<dbReference type="STRING" id="1079859.SAMN04515674_10863"/>
<organism evidence="8 9">
    <name type="scientific">Pseudarcicella hirudinis</name>
    <dbReference type="NCBI Taxonomy" id="1079859"/>
    <lineage>
        <taxon>Bacteria</taxon>
        <taxon>Pseudomonadati</taxon>
        <taxon>Bacteroidota</taxon>
        <taxon>Cytophagia</taxon>
        <taxon>Cytophagales</taxon>
        <taxon>Flectobacillaceae</taxon>
        <taxon>Pseudarcicella</taxon>
    </lineage>
</organism>
<keyword evidence="3" id="KW-0408">Iron</keyword>
<dbReference type="InterPro" id="IPR036922">
    <property type="entry name" value="Rieske_2Fe-2S_sf"/>
</dbReference>
<gene>
    <name evidence="8" type="ORF">SAMN04515674_10863</name>
</gene>
<evidence type="ECO:0000313" key="9">
    <source>
        <dbReference type="Proteomes" id="UP000199306"/>
    </source>
</evidence>
<reference evidence="8 9" key="1">
    <citation type="submission" date="2016-10" db="EMBL/GenBank/DDBJ databases">
        <authorList>
            <person name="de Groot N.N."/>
        </authorList>
    </citation>
    <scope>NUCLEOTIDE SEQUENCE [LARGE SCALE GENOMIC DNA]</scope>
    <source>
        <strain evidence="9">E92,LMG 26720,CCM 7988</strain>
    </source>
</reference>
<dbReference type="Proteomes" id="UP000199306">
    <property type="component" value="Unassembled WGS sequence"/>
</dbReference>
<keyword evidence="5" id="KW-1015">Disulfide bond</keyword>
<dbReference type="AlphaFoldDB" id="A0A1I5UU94"/>
<dbReference type="EMBL" id="FOXH01000008">
    <property type="protein sequence ID" value="SFP98884.1"/>
    <property type="molecule type" value="Genomic_DNA"/>
</dbReference>
<evidence type="ECO:0000256" key="4">
    <source>
        <dbReference type="ARBA" id="ARBA00023014"/>
    </source>
</evidence>
<proteinExistence type="predicted"/>
<keyword evidence="1" id="KW-0001">2Fe-2S</keyword>
<keyword evidence="9" id="KW-1185">Reference proteome</keyword>
<dbReference type="InterPro" id="IPR014349">
    <property type="entry name" value="Rieske_Fe-S_prot"/>
</dbReference>
<dbReference type="CDD" id="cd03467">
    <property type="entry name" value="Rieske"/>
    <property type="match status" value="1"/>
</dbReference>
<evidence type="ECO:0000256" key="1">
    <source>
        <dbReference type="ARBA" id="ARBA00022714"/>
    </source>
</evidence>
<feature type="domain" description="Rieske" evidence="7">
    <location>
        <begin position="56"/>
        <end position="147"/>
    </location>
</feature>
<comment type="cofactor">
    <cofactor evidence="6">
        <name>[2Fe-2S] cluster</name>
        <dbReference type="ChEBI" id="CHEBI:190135"/>
    </cofactor>
</comment>
<evidence type="ECO:0000256" key="2">
    <source>
        <dbReference type="ARBA" id="ARBA00022723"/>
    </source>
</evidence>
<evidence type="ECO:0000256" key="5">
    <source>
        <dbReference type="ARBA" id="ARBA00023157"/>
    </source>
</evidence>
<keyword evidence="4" id="KW-0411">Iron-sulfur</keyword>
<keyword evidence="2" id="KW-0479">Metal-binding</keyword>
<dbReference type="SUPFAM" id="SSF50022">
    <property type="entry name" value="ISP domain"/>
    <property type="match status" value="1"/>
</dbReference>
<dbReference type="Pfam" id="PF00355">
    <property type="entry name" value="Rieske"/>
    <property type="match status" value="1"/>
</dbReference>
<dbReference type="GO" id="GO:0016020">
    <property type="term" value="C:membrane"/>
    <property type="evidence" value="ECO:0007669"/>
    <property type="project" value="InterPro"/>
</dbReference>
<dbReference type="InterPro" id="IPR017941">
    <property type="entry name" value="Rieske_2Fe-2S"/>
</dbReference>
<dbReference type="GO" id="GO:0046872">
    <property type="term" value="F:metal ion binding"/>
    <property type="evidence" value="ECO:0007669"/>
    <property type="project" value="UniProtKB-KW"/>
</dbReference>
<evidence type="ECO:0000256" key="6">
    <source>
        <dbReference type="ARBA" id="ARBA00034078"/>
    </source>
</evidence>
<dbReference type="InterPro" id="IPR005805">
    <property type="entry name" value="Rieske_Fe-S_prot_C"/>
</dbReference>
<accession>A0A1I5UU94</accession>
<sequence>MERKEFLSLVGISVGAIILNNCMTSCSSSKNDPQPANGGGSTGGGTSGKVDLSLNLNDATYVSLKTNGTGLVVGSVIVARTKDGDFIAVSKTCTHEGTTINFDNASTGFICPNHGSRFDRNGNVTLGPAAIALKQYKTSFDSASNILKVTE</sequence>
<dbReference type="PANTHER" id="PTHR10134">
    <property type="entry name" value="CYTOCHROME B-C1 COMPLEX SUBUNIT RIESKE, MITOCHONDRIAL"/>
    <property type="match status" value="1"/>
</dbReference>